<feature type="transmembrane region" description="Helical" evidence="5">
    <location>
        <begin position="442"/>
        <end position="460"/>
    </location>
</feature>
<feature type="transmembrane region" description="Helical" evidence="5">
    <location>
        <begin position="472"/>
        <end position="497"/>
    </location>
</feature>
<keyword evidence="4 5" id="KW-0472">Membrane</keyword>
<evidence type="ECO:0000256" key="4">
    <source>
        <dbReference type="ARBA" id="ARBA00023136"/>
    </source>
</evidence>
<dbReference type="EMBL" id="CP031376">
    <property type="protein sequence ID" value="AXK50879.1"/>
    <property type="molecule type" value="Genomic_DNA"/>
</dbReference>
<gene>
    <name evidence="6" type="ORF">SALLE_v1c02030</name>
</gene>
<sequence>MNVKQKTVSSEPDFEKKLFSFDKKIDEVSFEIDNLSELLISKRTAFKNDLKENKALKKNNQMNETDFESRKKILIETYSSEVKEIKTKLDLLINQNAAEYEKVVQLKSDPQSAVLKKQFQQEYVALKSEYKLAIIEIKEKKLANKELEKSAITEVKEKFLPQLAEKRDKILTTKKAISAKLITILFVTIAPVALLITLLVNYLVYYPLTNLDENGNPTAYDFSKYESIVAVVLAAILIIISIVFGYFFVRDATKRSVSERKKSFGKSAVIGLVTDFFDTIGVGSFAPTLVMMQAMGVSDNIKKVPGTLNVSHTIPVAIEAAVFIAAVDVEIITLLSLIICAVIGSYIGAALANKFNSLWIKLIMGIALFITGIMMILTHNDVQAIKSMGPGTNGLVGDGIPAWKLPTAMIIFVILGALMSLGVGLYAPAMATVVLMGINADVAFPIMMGSCAFLMPVGSFKFIQDKNYYPKVSIGITIGSSVGVPLAFLTVFVGLQVGLGLDKTQFINVLLWIVIAVVFYASITMVYDFYKTKRKLNFQKLQIE</sequence>
<comment type="subcellular location">
    <subcellularLocation>
        <location evidence="5">Cell membrane</location>
        <topology evidence="5">Multi-pass membrane protein</topology>
    </subcellularLocation>
    <subcellularLocation>
        <location evidence="1">Membrane</location>
        <topology evidence="1">Multi-pass membrane protein</topology>
    </subcellularLocation>
</comment>
<protein>
    <recommendedName>
        <fullName evidence="5">Probable membrane transporter protein</fullName>
    </recommendedName>
</protein>
<feature type="transmembrane region" description="Helical" evidence="5">
    <location>
        <begin position="410"/>
        <end position="436"/>
    </location>
</feature>
<keyword evidence="7" id="KW-1185">Reference proteome</keyword>
<dbReference type="GO" id="GO:0005886">
    <property type="term" value="C:plasma membrane"/>
    <property type="evidence" value="ECO:0007669"/>
    <property type="project" value="UniProtKB-SubCell"/>
</dbReference>
<dbReference type="KEGG" id="salx:SALLE_v1c02030"/>
<dbReference type="PANTHER" id="PTHR43483:SF3">
    <property type="entry name" value="MEMBRANE TRANSPORTER PROTEIN HI_0806-RELATED"/>
    <property type="match status" value="1"/>
</dbReference>
<evidence type="ECO:0000256" key="1">
    <source>
        <dbReference type="ARBA" id="ARBA00004141"/>
    </source>
</evidence>
<dbReference type="PANTHER" id="PTHR43483">
    <property type="entry name" value="MEMBRANE TRANSPORTER PROTEIN HI_0806-RELATED"/>
    <property type="match status" value="1"/>
</dbReference>
<dbReference type="AlphaFoldDB" id="A0A345Z2Q0"/>
<name>A0A345Z2Q0_9MOLU</name>
<evidence type="ECO:0000256" key="5">
    <source>
        <dbReference type="RuleBase" id="RU363041"/>
    </source>
</evidence>
<reference evidence="6 7" key="1">
    <citation type="submission" date="2018-07" db="EMBL/GenBank/DDBJ databases">
        <title>Complete genome sequence of Spiroplasma alleghenense PLHS-1 (ATCC 51752).</title>
        <authorList>
            <person name="Chou L."/>
            <person name="Lee T.-Y."/>
            <person name="Tsai Y.-M."/>
            <person name="Kuo C.-H."/>
        </authorList>
    </citation>
    <scope>NUCLEOTIDE SEQUENCE [LARGE SCALE GENOMIC DNA]</scope>
    <source>
        <strain evidence="6 7">PLHS-1</strain>
    </source>
</reference>
<comment type="similarity">
    <text evidence="5">Belongs to the 4-toluene sulfonate uptake permease (TSUP) (TC 2.A.102) family.</text>
</comment>
<dbReference type="Proteomes" id="UP000254792">
    <property type="component" value="Chromosome"/>
</dbReference>
<evidence type="ECO:0000313" key="6">
    <source>
        <dbReference type="EMBL" id="AXK50879.1"/>
    </source>
</evidence>
<proteinExistence type="inferred from homology"/>
<dbReference type="OrthoDB" id="357960at2"/>
<feature type="transmembrane region" description="Helical" evidence="5">
    <location>
        <begin position="334"/>
        <end position="352"/>
    </location>
</feature>
<feature type="transmembrane region" description="Helical" evidence="5">
    <location>
        <begin position="228"/>
        <end position="249"/>
    </location>
</feature>
<organism evidence="6 7">
    <name type="scientific">Spiroplasma alleghenense</name>
    <dbReference type="NCBI Taxonomy" id="216931"/>
    <lineage>
        <taxon>Bacteria</taxon>
        <taxon>Bacillati</taxon>
        <taxon>Mycoplasmatota</taxon>
        <taxon>Mollicutes</taxon>
        <taxon>Entomoplasmatales</taxon>
        <taxon>Spiroplasmataceae</taxon>
        <taxon>Spiroplasma</taxon>
    </lineage>
</organism>
<feature type="transmembrane region" description="Helical" evidence="5">
    <location>
        <begin position="269"/>
        <end position="290"/>
    </location>
</feature>
<feature type="transmembrane region" description="Helical" evidence="5">
    <location>
        <begin position="509"/>
        <end position="530"/>
    </location>
</feature>
<keyword evidence="5" id="KW-1003">Cell membrane</keyword>
<accession>A0A345Z2Q0</accession>
<keyword evidence="2 5" id="KW-0812">Transmembrane</keyword>
<evidence type="ECO:0000256" key="2">
    <source>
        <dbReference type="ARBA" id="ARBA00022692"/>
    </source>
</evidence>
<feature type="transmembrane region" description="Helical" evidence="5">
    <location>
        <begin position="181"/>
        <end position="208"/>
    </location>
</feature>
<evidence type="ECO:0000256" key="3">
    <source>
        <dbReference type="ARBA" id="ARBA00022989"/>
    </source>
</evidence>
<dbReference type="Pfam" id="PF01925">
    <property type="entry name" value="TauE"/>
    <property type="match status" value="1"/>
</dbReference>
<dbReference type="InterPro" id="IPR002781">
    <property type="entry name" value="TM_pro_TauE-like"/>
</dbReference>
<feature type="transmembrane region" description="Helical" evidence="5">
    <location>
        <begin position="358"/>
        <end position="378"/>
    </location>
</feature>
<dbReference type="RefSeq" id="WP_115557799.1">
    <property type="nucleotide sequence ID" value="NZ_CP031376.1"/>
</dbReference>
<keyword evidence="3 5" id="KW-1133">Transmembrane helix</keyword>
<evidence type="ECO:0000313" key="7">
    <source>
        <dbReference type="Proteomes" id="UP000254792"/>
    </source>
</evidence>